<keyword evidence="4" id="KW-1185">Reference proteome</keyword>
<feature type="transmembrane region" description="Helical" evidence="2">
    <location>
        <begin position="28"/>
        <end position="49"/>
    </location>
</feature>
<feature type="region of interest" description="Disordered" evidence="1">
    <location>
        <begin position="50"/>
        <end position="70"/>
    </location>
</feature>
<organism evidence="3 4">
    <name type="scientific">Streptomyces triticirhizae</name>
    <dbReference type="NCBI Taxonomy" id="2483353"/>
    <lineage>
        <taxon>Bacteria</taxon>
        <taxon>Bacillati</taxon>
        <taxon>Actinomycetota</taxon>
        <taxon>Actinomycetes</taxon>
        <taxon>Kitasatosporales</taxon>
        <taxon>Streptomycetaceae</taxon>
        <taxon>Streptomyces</taxon>
    </lineage>
</organism>
<proteinExistence type="predicted"/>
<dbReference type="EMBL" id="RFFJ01000180">
    <property type="protein sequence ID" value="RMI33887.1"/>
    <property type="molecule type" value="Genomic_DNA"/>
</dbReference>
<keyword evidence="2" id="KW-1133">Transmembrane helix</keyword>
<feature type="compositionally biased region" description="Basic and acidic residues" evidence="1">
    <location>
        <begin position="1"/>
        <end position="13"/>
    </location>
</feature>
<keyword evidence="2" id="KW-0812">Transmembrane</keyword>
<name>A0A3M2L8J7_9ACTN</name>
<dbReference type="Proteomes" id="UP000278673">
    <property type="component" value="Unassembled WGS sequence"/>
</dbReference>
<protein>
    <submittedName>
        <fullName evidence="3">Uncharacterized protein</fullName>
    </submittedName>
</protein>
<dbReference type="AlphaFoldDB" id="A0A3M2L8J7"/>
<evidence type="ECO:0000256" key="2">
    <source>
        <dbReference type="SAM" id="Phobius"/>
    </source>
</evidence>
<evidence type="ECO:0000256" key="1">
    <source>
        <dbReference type="SAM" id="MobiDB-lite"/>
    </source>
</evidence>
<accession>A0A3M2L8J7</accession>
<comment type="caution">
    <text evidence="3">The sequence shown here is derived from an EMBL/GenBank/DDBJ whole genome shotgun (WGS) entry which is preliminary data.</text>
</comment>
<feature type="region of interest" description="Disordered" evidence="1">
    <location>
        <begin position="1"/>
        <end position="24"/>
    </location>
</feature>
<keyword evidence="2" id="KW-0472">Membrane</keyword>
<evidence type="ECO:0000313" key="3">
    <source>
        <dbReference type="EMBL" id="RMI33887.1"/>
    </source>
</evidence>
<evidence type="ECO:0000313" key="4">
    <source>
        <dbReference type="Proteomes" id="UP000278673"/>
    </source>
</evidence>
<reference evidence="3 4" key="1">
    <citation type="submission" date="2018-10" db="EMBL/GenBank/DDBJ databases">
        <title>Isolation, diversity and antifungal activity of actinobacteria from wheat.</title>
        <authorList>
            <person name="Han C."/>
        </authorList>
    </citation>
    <scope>NUCLEOTIDE SEQUENCE [LARGE SCALE GENOMIC DNA]</scope>
    <source>
        <strain evidence="3 4">NEAU-YY642</strain>
    </source>
</reference>
<sequence>MHDSGFSWHDDHAMPPAPTRRRPSGLRLVGSALVALVVISGLVGALLLAKPAMETPDRTTPDAPEAAENR</sequence>
<gene>
    <name evidence="3" type="ORF">EBN88_23980</name>
</gene>